<keyword evidence="1" id="KW-1133">Transmembrane helix</keyword>
<keyword evidence="1" id="KW-0812">Transmembrane</keyword>
<accession>A0A1V9JTI5</accession>
<reference evidence="2 3" key="1">
    <citation type="submission" date="2017-11" db="EMBL/GenBank/DDBJ databases">
        <title>Population delineation of vibrios coincides with oyster pathogenicity.</title>
        <authorList>
            <person name="Bruto M."/>
            <person name="Labreuche Y."/>
            <person name="James A."/>
            <person name="Piel D."/>
            <person name="Chenivesse S."/>
            <person name="Petton B."/>
            <person name="Polz M.F."/>
            <person name="Le Roux F."/>
        </authorList>
    </citation>
    <scope>NUCLEOTIDE SEQUENCE [LARGE SCALE GENOMIC DNA]</scope>
    <source>
        <strain evidence="2 3">FF_144</strain>
    </source>
</reference>
<keyword evidence="1" id="KW-0472">Membrane</keyword>
<evidence type="ECO:0000313" key="3">
    <source>
        <dbReference type="Proteomes" id="UP000244197"/>
    </source>
</evidence>
<dbReference type="Proteomes" id="UP000244197">
    <property type="component" value="Unassembled WGS sequence"/>
</dbReference>
<name>A0A1V9JTI5_VIBSP</name>
<gene>
    <name evidence="2" type="ORF">CWO07_26450</name>
</gene>
<feature type="transmembrane region" description="Helical" evidence="1">
    <location>
        <begin position="113"/>
        <end position="134"/>
    </location>
</feature>
<organism evidence="2 3">
    <name type="scientific">Vibrio splendidus</name>
    <dbReference type="NCBI Taxonomy" id="29497"/>
    <lineage>
        <taxon>Bacteria</taxon>
        <taxon>Pseudomonadati</taxon>
        <taxon>Pseudomonadota</taxon>
        <taxon>Gammaproteobacteria</taxon>
        <taxon>Vibrionales</taxon>
        <taxon>Vibrionaceae</taxon>
        <taxon>Vibrio</taxon>
    </lineage>
</organism>
<evidence type="ECO:0000256" key="1">
    <source>
        <dbReference type="SAM" id="Phobius"/>
    </source>
</evidence>
<proteinExistence type="predicted"/>
<dbReference type="RefSeq" id="WP_081228879.1">
    <property type="nucleotide sequence ID" value="NZ_JAKMZE010000003.1"/>
</dbReference>
<evidence type="ECO:0000313" key="2">
    <source>
        <dbReference type="EMBL" id="PTP13288.1"/>
    </source>
</evidence>
<protein>
    <submittedName>
        <fullName evidence="2">Uncharacterized protein</fullName>
    </submittedName>
</protein>
<comment type="caution">
    <text evidence="2">The sequence shown here is derived from an EMBL/GenBank/DDBJ whole genome shotgun (WGS) entry which is preliminary data.</text>
</comment>
<dbReference type="AlphaFoldDB" id="A0A1V9JTI5"/>
<dbReference type="EMBL" id="PIFK01000149">
    <property type="protein sequence ID" value="PTP13288.1"/>
    <property type="molecule type" value="Genomic_DNA"/>
</dbReference>
<sequence>MNKYDLSKQFGSIEKITNSGLSKHFSSIEKITRSGLSNQFKFMDRTSMTCRSPLPSFHEDNPINIEYTDTKQSGEQVNNTYNINSEAVQVGDHNILVTTSGAPKIKSVLESNIVAGILAAVVSTLLAFILQKYLM</sequence>